<evidence type="ECO:0000259" key="1">
    <source>
        <dbReference type="Pfam" id="PF13683"/>
    </source>
</evidence>
<protein>
    <submittedName>
        <fullName evidence="2">Transposase InsO family protein</fullName>
    </submittedName>
</protein>
<evidence type="ECO:0000313" key="3">
    <source>
        <dbReference type="Proteomes" id="UP000545493"/>
    </source>
</evidence>
<gene>
    <name evidence="2" type="ORF">FHU38_000001</name>
</gene>
<feature type="domain" description="Integrase catalytic" evidence="1">
    <location>
        <begin position="5"/>
        <end position="38"/>
    </location>
</feature>
<dbReference type="EMBL" id="JAAOYM010000001">
    <property type="protein sequence ID" value="NIJ09657.1"/>
    <property type="molecule type" value="Genomic_DNA"/>
</dbReference>
<evidence type="ECO:0000313" key="2">
    <source>
        <dbReference type="EMBL" id="NIJ09657.1"/>
    </source>
</evidence>
<accession>A0A7X5ZNG4</accession>
<dbReference type="Pfam" id="PF13683">
    <property type="entry name" value="rve_3"/>
    <property type="match status" value="1"/>
</dbReference>
<sequence>DQARKPWRTVEQVEFATAEWVDWFNHRRLHEYCGDIPPVELETAYYVHDRAQQPAELLNP</sequence>
<keyword evidence="3" id="KW-1185">Reference proteome</keyword>
<proteinExistence type="predicted"/>
<comment type="caution">
    <text evidence="2">The sequence shown here is derived from an EMBL/GenBank/DDBJ whole genome shotgun (WGS) entry which is preliminary data.</text>
</comment>
<reference evidence="2 3" key="1">
    <citation type="submission" date="2020-03" db="EMBL/GenBank/DDBJ databases">
        <title>Sequencing the genomes of 1000 actinobacteria strains.</title>
        <authorList>
            <person name="Klenk H.-P."/>
        </authorList>
    </citation>
    <scope>NUCLEOTIDE SEQUENCE [LARGE SCALE GENOMIC DNA]</scope>
    <source>
        <strain evidence="2 3">DSM 45685</strain>
    </source>
</reference>
<dbReference type="Proteomes" id="UP000545493">
    <property type="component" value="Unassembled WGS sequence"/>
</dbReference>
<organism evidence="2 3">
    <name type="scientific">Saccharomonospora amisosensis</name>
    <dbReference type="NCBI Taxonomy" id="1128677"/>
    <lineage>
        <taxon>Bacteria</taxon>
        <taxon>Bacillati</taxon>
        <taxon>Actinomycetota</taxon>
        <taxon>Actinomycetes</taxon>
        <taxon>Pseudonocardiales</taxon>
        <taxon>Pseudonocardiaceae</taxon>
        <taxon>Saccharomonospora</taxon>
    </lineage>
</organism>
<dbReference type="AlphaFoldDB" id="A0A7X5ZNG4"/>
<dbReference type="InterPro" id="IPR001584">
    <property type="entry name" value="Integrase_cat-core"/>
</dbReference>
<dbReference type="GO" id="GO:0015074">
    <property type="term" value="P:DNA integration"/>
    <property type="evidence" value="ECO:0007669"/>
    <property type="project" value="InterPro"/>
</dbReference>
<name>A0A7X5ZNG4_9PSEU</name>
<dbReference type="RefSeq" id="WP_167165496.1">
    <property type="nucleotide sequence ID" value="NZ_JAAOYM010000001.1"/>
</dbReference>
<feature type="non-terminal residue" evidence="2">
    <location>
        <position position="1"/>
    </location>
</feature>